<evidence type="ECO:0000256" key="1">
    <source>
        <dbReference type="ARBA" id="ARBA00022741"/>
    </source>
</evidence>
<name>A0ABR2TXR9_9ROSI</name>
<dbReference type="PANTHER" id="PTHR33463">
    <property type="entry name" value="NB-ARC DOMAIN-CONTAINING PROTEIN-RELATED"/>
    <property type="match status" value="1"/>
</dbReference>
<evidence type="ECO:0000259" key="4">
    <source>
        <dbReference type="Pfam" id="PF00931"/>
    </source>
</evidence>
<dbReference type="EMBL" id="JBBPBN010000004">
    <property type="protein sequence ID" value="KAK9042267.1"/>
    <property type="molecule type" value="Genomic_DNA"/>
</dbReference>
<dbReference type="Pfam" id="PF00931">
    <property type="entry name" value="NB-ARC"/>
    <property type="match status" value="1"/>
</dbReference>
<sequence length="187" mass="21273">MLGQHYDKETISRRQMQLREQLLKTNKRVLIVLDDLWQKLDLEEIGISFQEAAAQKSSTTGCKLLVTSRSSQVLDLIDAERSFGVEILSQEESTIPFAKIVGDIVGKSNDYERIANELVEKCARLPVAISAIANALKRRDRSSWKDALCRVRKPGPNKKEMQQTVSSTIELSYNLLESEVREQNQYC</sequence>
<dbReference type="InterPro" id="IPR042197">
    <property type="entry name" value="Apaf_helical"/>
</dbReference>
<dbReference type="InterPro" id="IPR050905">
    <property type="entry name" value="Plant_NBS-LRR"/>
</dbReference>
<evidence type="ECO:0000256" key="3">
    <source>
        <dbReference type="ARBA" id="ARBA00022840"/>
    </source>
</evidence>
<dbReference type="Gene3D" id="1.10.8.430">
    <property type="entry name" value="Helical domain of apoptotic protease-activating factors"/>
    <property type="match status" value="1"/>
</dbReference>
<proteinExistence type="predicted"/>
<keyword evidence="2" id="KW-0611">Plant defense</keyword>
<evidence type="ECO:0000256" key="2">
    <source>
        <dbReference type="ARBA" id="ARBA00022821"/>
    </source>
</evidence>
<feature type="domain" description="NB-ARC" evidence="4">
    <location>
        <begin position="12"/>
        <end position="101"/>
    </location>
</feature>
<comment type="caution">
    <text evidence="5">The sequence shown here is derived from an EMBL/GenBank/DDBJ whole genome shotgun (WGS) entry which is preliminary data.</text>
</comment>
<evidence type="ECO:0000313" key="5">
    <source>
        <dbReference type="EMBL" id="KAK9042267.1"/>
    </source>
</evidence>
<evidence type="ECO:0000313" key="6">
    <source>
        <dbReference type="Proteomes" id="UP001396334"/>
    </source>
</evidence>
<gene>
    <name evidence="5" type="ORF">V6N11_017344</name>
</gene>
<organism evidence="5 6">
    <name type="scientific">Hibiscus sabdariffa</name>
    <name type="common">roselle</name>
    <dbReference type="NCBI Taxonomy" id="183260"/>
    <lineage>
        <taxon>Eukaryota</taxon>
        <taxon>Viridiplantae</taxon>
        <taxon>Streptophyta</taxon>
        <taxon>Embryophyta</taxon>
        <taxon>Tracheophyta</taxon>
        <taxon>Spermatophyta</taxon>
        <taxon>Magnoliopsida</taxon>
        <taxon>eudicotyledons</taxon>
        <taxon>Gunneridae</taxon>
        <taxon>Pentapetalae</taxon>
        <taxon>rosids</taxon>
        <taxon>malvids</taxon>
        <taxon>Malvales</taxon>
        <taxon>Malvaceae</taxon>
        <taxon>Malvoideae</taxon>
        <taxon>Hibiscus</taxon>
    </lineage>
</organism>
<keyword evidence="3" id="KW-0067">ATP-binding</keyword>
<dbReference type="InterPro" id="IPR002182">
    <property type="entry name" value="NB-ARC"/>
</dbReference>
<reference evidence="5 6" key="1">
    <citation type="journal article" date="2024" name="G3 (Bethesda)">
        <title>Genome assembly of Hibiscus sabdariffa L. provides insights into metabolisms of medicinal natural products.</title>
        <authorList>
            <person name="Kim T."/>
        </authorList>
    </citation>
    <scope>NUCLEOTIDE SEQUENCE [LARGE SCALE GENOMIC DNA]</scope>
    <source>
        <strain evidence="5">TK-2024</strain>
        <tissue evidence="5">Old leaves</tissue>
    </source>
</reference>
<keyword evidence="1" id="KW-0547">Nucleotide-binding</keyword>
<dbReference type="InterPro" id="IPR027417">
    <property type="entry name" value="P-loop_NTPase"/>
</dbReference>
<keyword evidence="6" id="KW-1185">Reference proteome</keyword>
<dbReference type="Proteomes" id="UP001396334">
    <property type="component" value="Unassembled WGS sequence"/>
</dbReference>
<dbReference type="Gene3D" id="3.40.50.300">
    <property type="entry name" value="P-loop containing nucleotide triphosphate hydrolases"/>
    <property type="match status" value="1"/>
</dbReference>
<dbReference type="SUPFAM" id="SSF52540">
    <property type="entry name" value="P-loop containing nucleoside triphosphate hydrolases"/>
    <property type="match status" value="1"/>
</dbReference>
<protein>
    <recommendedName>
        <fullName evidence="4">NB-ARC domain-containing protein</fullName>
    </recommendedName>
</protein>
<accession>A0ABR2TXR9</accession>
<dbReference type="PANTHER" id="PTHR33463:SF203">
    <property type="entry name" value="AAA+ ATPASE DOMAIN-CONTAINING PROTEIN"/>
    <property type="match status" value="1"/>
</dbReference>